<feature type="compositionally biased region" description="Low complexity" evidence="1">
    <location>
        <begin position="119"/>
        <end position="128"/>
    </location>
</feature>
<accession>A0A6C2CNK6</accession>
<organism evidence="3 4">
    <name type="scientific">Zoogloea oleivorans</name>
    <dbReference type="NCBI Taxonomy" id="1552750"/>
    <lineage>
        <taxon>Bacteria</taxon>
        <taxon>Pseudomonadati</taxon>
        <taxon>Pseudomonadota</taxon>
        <taxon>Betaproteobacteria</taxon>
        <taxon>Rhodocyclales</taxon>
        <taxon>Zoogloeaceae</taxon>
        <taxon>Zoogloea</taxon>
    </lineage>
</organism>
<protein>
    <submittedName>
        <fullName evidence="3">Uncharacterized protein</fullName>
    </submittedName>
</protein>
<feature type="compositionally biased region" description="Low complexity" evidence="1">
    <location>
        <begin position="137"/>
        <end position="150"/>
    </location>
</feature>
<evidence type="ECO:0000256" key="1">
    <source>
        <dbReference type="SAM" id="MobiDB-lite"/>
    </source>
</evidence>
<dbReference type="Proteomes" id="UP000389128">
    <property type="component" value="Unassembled WGS sequence"/>
</dbReference>
<dbReference type="AlphaFoldDB" id="A0A6C2CNK6"/>
<keyword evidence="2" id="KW-0812">Transmembrane</keyword>
<evidence type="ECO:0000313" key="4">
    <source>
        <dbReference type="Proteomes" id="UP000389128"/>
    </source>
</evidence>
<feature type="compositionally biased region" description="Pro residues" evidence="1">
    <location>
        <begin position="243"/>
        <end position="257"/>
    </location>
</feature>
<keyword evidence="2" id="KW-1133">Transmembrane helix</keyword>
<feature type="compositionally biased region" description="Polar residues" evidence="1">
    <location>
        <begin position="307"/>
        <end position="327"/>
    </location>
</feature>
<evidence type="ECO:0000313" key="3">
    <source>
        <dbReference type="EMBL" id="TYC54745.1"/>
    </source>
</evidence>
<feature type="region of interest" description="Disordered" evidence="1">
    <location>
        <begin position="302"/>
        <end position="335"/>
    </location>
</feature>
<proteinExistence type="predicted"/>
<reference evidence="3 4" key="1">
    <citation type="submission" date="2019-01" db="EMBL/GenBank/DDBJ databases">
        <title>Zoogloea oleivorans genome sequencing and assembly.</title>
        <authorList>
            <person name="Tancsics A."/>
            <person name="Farkas M."/>
            <person name="Kriszt B."/>
            <person name="Maroti G."/>
            <person name="Horvath B."/>
        </authorList>
    </citation>
    <scope>NUCLEOTIDE SEQUENCE [LARGE SCALE GENOMIC DNA]</scope>
    <source>
        <strain evidence="3 4">Buc</strain>
    </source>
</reference>
<evidence type="ECO:0000256" key="2">
    <source>
        <dbReference type="SAM" id="Phobius"/>
    </source>
</evidence>
<dbReference type="EMBL" id="SDKK01000017">
    <property type="protein sequence ID" value="TYC54745.1"/>
    <property type="molecule type" value="Genomic_DNA"/>
</dbReference>
<name>A0A6C2CNK6_9RHOO</name>
<sequence length="547" mass="59429">MRSPGEEIDANCIKSIIGAGSDDIPWIHNARVKLVGEHLSITTRELIKNPIAMLGLRIACGNELRRDYPILLQPPIGRIASPEVTPPPADAQAAPKSLETAPPQRRTTERPASAVDTGAPARPAAAKVPRPKPSPAPAKSQQAAKASIPATTVAAPRQDRLVIGAGDEANLAPLHMAYQLANPPKSDEPASPRQALLPEQRTLVEIDDRIAAQLELDEKIKRLEEYQALLKERVAQLDRQAPPARPVPAAPATPQPPEQSLIEQVKEWATPLAMPLAGLLAIGLGALLWIRRSRRHDAPEAIEPVELSTQTSFEASTPPSAPGNTKPSAPMTPALSMPEIRQVPPQQVIAAPSSDNNTAEWAEPTFAPAHPIPFDETVDEQDSALELAEIMMSFGRTQGAAETLADYIRNNPRQAVKPWLKLLDVYHVAGMRAEFEALTRQLNKTFNVKMIGWSDFKAVRAAPDSIEQIGHVTQRLQELWGTQEAQAYIHQILRDNRNGTRQGFPLMVVEELLLLLAILDDTLGSYKPPTELSLEAMEPPAPNTAAA</sequence>
<feature type="region of interest" description="Disordered" evidence="1">
    <location>
        <begin position="238"/>
        <end position="259"/>
    </location>
</feature>
<feature type="transmembrane region" description="Helical" evidence="2">
    <location>
        <begin position="268"/>
        <end position="290"/>
    </location>
</feature>
<feature type="region of interest" description="Disordered" evidence="1">
    <location>
        <begin position="78"/>
        <end position="152"/>
    </location>
</feature>
<comment type="caution">
    <text evidence="3">The sequence shown here is derived from an EMBL/GenBank/DDBJ whole genome shotgun (WGS) entry which is preliminary data.</text>
</comment>
<keyword evidence="2" id="KW-0472">Membrane</keyword>
<keyword evidence="4" id="KW-1185">Reference proteome</keyword>
<gene>
    <name evidence="3" type="ORF">ETQ85_17835</name>
</gene>